<accession>A0A090S2H9</accession>
<organism evidence="3 4">
    <name type="scientific">Vibrio maritimus</name>
    <dbReference type="NCBI Taxonomy" id="990268"/>
    <lineage>
        <taxon>Bacteria</taxon>
        <taxon>Pseudomonadati</taxon>
        <taxon>Pseudomonadota</taxon>
        <taxon>Gammaproteobacteria</taxon>
        <taxon>Vibrionales</taxon>
        <taxon>Vibrionaceae</taxon>
        <taxon>Vibrio</taxon>
    </lineage>
</organism>
<feature type="coiled-coil region" evidence="1">
    <location>
        <begin position="499"/>
        <end position="526"/>
    </location>
</feature>
<evidence type="ECO:0000259" key="2">
    <source>
        <dbReference type="Pfam" id="PF20250"/>
    </source>
</evidence>
<keyword evidence="4" id="KW-1185">Reference proteome</keyword>
<evidence type="ECO:0000313" key="3">
    <source>
        <dbReference type="EMBL" id="GAL20714.1"/>
    </source>
</evidence>
<sequence>MKHDHIRILYASVKSHKEMIVNHVEKCTQPFIRSKQVFAQLPKEYEQGLALEIALLGNALKELNAEAFFVDETSVIQFIKSAQAAKGDAFSGITLAQVKNASAEVILSEQDMLASIKVEGAYGGDALTPTDIISALTQARVVKGINKKALKKVLLLSQQLKSGESYTQPVAIGKRPKEGKDAQFIPLVADPKDRVLKPQASGSNGKVDMRDLGAVVTVGENEQVMRRIPAKPGENGYTVTGAVIPPRPVKDLPLKPGAGTRFSPDNPNTLLSTMSGMPVIKASGVEIDEALCLSKVDISTGHIKFKGSVVISGNVEPNMEVTATGAITVGGFVESASLKAKGDITIAKGIIGHNVDDGEPKSCHIESGGDVVANYAQFATIKARGDVQFTVHSLNNDIACSGDLLVTGGNKKQGTLSGGEAKVGGKVICNQLGVEGDTATYIEAFANYKHYAEKFEELQSRYTALQEQKMVSIRREIELKKIPKSSRTEEQNAELAALNSADTEAIDKLNEEKERIELELYAKLELNTVESLVQTHTRVTVQFDDEKVTTKSTHGPATFSYNKQIITFAPKLKEEDILV</sequence>
<dbReference type="Pfam" id="PF20250">
    <property type="entry name" value="FapA_N"/>
    <property type="match status" value="1"/>
</dbReference>
<evidence type="ECO:0000313" key="4">
    <source>
        <dbReference type="Proteomes" id="UP000029228"/>
    </source>
</evidence>
<dbReference type="PANTHER" id="PTHR38032">
    <property type="entry name" value="POLYMERASE-RELATED"/>
    <property type="match status" value="1"/>
</dbReference>
<dbReference type="EMBL" id="BBMR01000006">
    <property type="protein sequence ID" value="GAL20714.1"/>
    <property type="molecule type" value="Genomic_DNA"/>
</dbReference>
<dbReference type="STRING" id="990268.JCM19235_3716"/>
<reference evidence="3 4" key="1">
    <citation type="submission" date="2014-09" db="EMBL/GenBank/DDBJ databases">
        <title>Vibrio maritimus JCM 19235. (C45) whole genome shotgun sequence.</title>
        <authorList>
            <person name="Sawabe T."/>
            <person name="Meirelles P."/>
            <person name="Nakanishi M."/>
            <person name="Sayaka M."/>
            <person name="Hattori M."/>
            <person name="Ohkuma M."/>
        </authorList>
    </citation>
    <scope>NUCLEOTIDE SEQUENCE [LARGE SCALE GENOMIC DNA]</scope>
    <source>
        <strain evidence="4">JCM19235</strain>
    </source>
</reference>
<dbReference type="InterPro" id="IPR046865">
    <property type="entry name" value="FapA_b_solenoid"/>
</dbReference>
<protein>
    <submittedName>
        <fullName evidence="3">Predicted polymerase ortholog to Borrelia burgdorferi BB0267</fullName>
    </submittedName>
</protein>
<dbReference type="Proteomes" id="UP000029228">
    <property type="component" value="Unassembled WGS sequence"/>
</dbReference>
<proteinExistence type="predicted"/>
<dbReference type="AlphaFoldDB" id="A0A090S2H9"/>
<keyword evidence="1" id="KW-0175">Coiled coil</keyword>
<dbReference type="InterPro" id="IPR046866">
    <property type="entry name" value="FapA_N"/>
</dbReference>
<comment type="caution">
    <text evidence="3">The sequence shown here is derived from an EMBL/GenBank/DDBJ whole genome shotgun (WGS) entry which is preliminary data.</text>
</comment>
<feature type="domain" description="Flagellar Assembly Protein A N-terminal region" evidence="2">
    <location>
        <begin position="104"/>
        <end position="281"/>
    </location>
</feature>
<evidence type="ECO:0000256" key="1">
    <source>
        <dbReference type="SAM" id="Coils"/>
    </source>
</evidence>
<dbReference type="Pfam" id="PF03961">
    <property type="entry name" value="FapA"/>
    <property type="match status" value="1"/>
</dbReference>
<name>A0A090S2H9_9VIBR</name>
<dbReference type="InterPro" id="IPR005646">
    <property type="entry name" value="FapA"/>
</dbReference>
<gene>
    <name evidence="3" type="ORF">JCM19235_3716</name>
</gene>
<dbReference type="PANTHER" id="PTHR38032:SF1">
    <property type="entry name" value="RNA-BINDING PROTEIN KHPB N-TERMINAL DOMAIN-CONTAINING PROTEIN"/>
    <property type="match status" value="1"/>
</dbReference>